<dbReference type="RefSeq" id="WP_262843678.1">
    <property type="nucleotide sequence ID" value="NZ_JANZYP010000020.1"/>
</dbReference>
<organism evidence="2 3">
    <name type="scientific">Sphaerisporangium corydalis</name>
    <dbReference type="NCBI Taxonomy" id="1441875"/>
    <lineage>
        <taxon>Bacteria</taxon>
        <taxon>Bacillati</taxon>
        <taxon>Actinomycetota</taxon>
        <taxon>Actinomycetes</taxon>
        <taxon>Streptosporangiales</taxon>
        <taxon>Streptosporangiaceae</taxon>
        <taxon>Sphaerisporangium</taxon>
    </lineage>
</organism>
<evidence type="ECO:0000313" key="2">
    <source>
        <dbReference type="EMBL" id="MFC4586338.1"/>
    </source>
</evidence>
<evidence type="ECO:0000313" key="3">
    <source>
        <dbReference type="Proteomes" id="UP001595891"/>
    </source>
</evidence>
<feature type="region of interest" description="Disordered" evidence="1">
    <location>
        <begin position="155"/>
        <end position="225"/>
    </location>
</feature>
<evidence type="ECO:0008006" key="4">
    <source>
        <dbReference type="Google" id="ProtNLM"/>
    </source>
</evidence>
<comment type="caution">
    <text evidence="2">The sequence shown here is derived from an EMBL/GenBank/DDBJ whole genome shotgun (WGS) entry which is preliminary data.</text>
</comment>
<feature type="compositionally biased region" description="Low complexity" evidence="1">
    <location>
        <begin position="155"/>
        <end position="171"/>
    </location>
</feature>
<dbReference type="EMBL" id="JBHSFN010000004">
    <property type="protein sequence ID" value="MFC4586338.1"/>
    <property type="molecule type" value="Genomic_DNA"/>
</dbReference>
<accession>A0ABV9EAI8</accession>
<keyword evidence="3" id="KW-1185">Reference proteome</keyword>
<sequence>MELSVVADELYEGAPEDFVDRRKQAAAEAKKAGDAALAKRVGELRRPTVSAWAVNRLARAETGELARLLDLGAELRSAWAAGGHVGELDQRRGELVAGLVRMAVTLASEAGRPLREPAVREVEDTLHAATMDPAVADEVRAGWLSQPRSYAGFVPVGEPAPPGAGSAGPAVKRPAKAAGERRAGTKRDPQAEEDARRRAEEERRRRLTEQADAAAAEAREAEQALAEWDEEVERAGRARAELTAEEERLRRELKAVLDRQEVLTKRVSGAERERNRAARRAADARRHAEETRKKL</sequence>
<evidence type="ECO:0000256" key="1">
    <source>
        <dbReference type="SAM" id="MobiDB-lite"/>
    </source>
</evidence>
<protein>
    <recommendedName>
        <fullName evidence="4">Transposase</fullName>
    </recommendedName>
</protein>
<dbReference type="Proteomes" id="UP001595891">
    <property type="component" value="Unassembled WGS sequence"/>
</dbReference>
<proteinExistence type="predicted"/>
<feature type="compositionally biased region" description="Basic and acidic residues" evidence="1">
    <location>
        <begin position="178"/>
        <end position="209"/>
    </location>
</feature>
<name>A0ABV9EAI8_9ACTN</name>
<feature type="region of interest" description="Disordered" evidence="1">
    <location>
        <begin position="268"/>
        <end position="295"/>
    </location>
</feature>
<reference evidence="3" key="1">
    <citation type="journal article" date="2019" name="Int. J. Syst. Evol. Microbiol.">
        <title>The Global Catalogue of Microorganisms (GCM) 10K type strain sequencing project: providing services to taxonomists for standard genome sequencing and annotation.</title>
        <authorList>
            <consortium name="The Broad Institute Genomics Platform"/>
            <consortium name="The Broad Institute Genome Sequencing Center for Infectious Disease"/>
            <person name="Wu L."/>
            <person name="Ma J."/>
        </authorList>
    </citation>
    <scope>NUCLEOTIDE SEQUENCE [LARGE SCALE GENOMIC DNA]</scope>
    <source>
        <strain evidence="3">CCUG 49560</strain>
    </source>
</reference>
<gene>
    <name evidence="2" type="ORF">ACFO8L_09655</name>
</gene>